<protein>
    <recommendedName>
        <fullName evidence="4">Reverse transcriptase domain-containing protein</fullName>
    </recommendedName>
</protein>
<feature type="compositionally biased region" description="Basic and acidic residues" evidence="1">
    <location>
        <begin position="168"/>
        <end position="177"/>
    </location>
</feature>
<keyword evidence="3" id="KW-1185">Reference proteome</keyword>
<organism evidence="2 3">
    <name type="scientific">Aspergillus ochraceoroseus</name>
    <dbReference type="NCBI Taxonomy" id="138278"/>
    <lineage>
        <taxon>Eukaryota</taxon>
        <taxon>Fungi</taxon>
        <taxon>Dikarya</taxon>
        <taxon>Ascomycota</taxon>
        <taxon>Pezizomycotina</taxon>
        <taxon>Eurotiomycetes</taxon>
        <taxon>Eurotiomycetidae</taxon>
        <taxon>Eurotiales</taxon>
        <taxon>Aspergillaceae</taxon>
        <taxon>Aspergillus</taxon>
        <taxon>Aspergillus subgen. Nidulantes</taxon>
    </lineage>
</organism>
<feature type="region of interest" description="Disordered" evidence="1">
    <location>
        <begin position="156"/>
        <end position="177"/>
    </location>
</feature>
<dbReference type="PANTHER" id="PTHR37015">
    <property type="entry name" value="REVERSE TRANSCRIPTASE DOMAIN-CONTAINING PROTEIN"/>
    <property type="match status" value="1"/>
</dbReference>
<gene>
    <name evidence="2" type="ORF">AOCH_005735</name>
</gene>
<feature type="region of interest" description="Disordered" evidence="1">
    <location>
        <begin position="846"/>
        <end position="871"/>
    </location>
</feature>
<dbReference type="AlphaFoldDB" id="A0A0F8U6H7"/>
<dbReference type="Proteomes" id="UP000034947">
    <property type="component" value="Unassembled WGS sequence"/>
</dbReference>
<feature type="compositionally biased region" description="Basic and acidic residues" evidence="1">
    <location>
        <begin position="74"/>
        <end position="89"/>
    </location>
</feature>
<dbReference type="PANTHER" id="PTHR37015:SF2">
    <property type="entry name" value="REVERSE TRANSCRIPTASE DOMAIN-CONTAINING PROTEIN"/>
    <property type="match status" value="1"/>
</dbReference>
<name>A0A0F8U6H7_9EURO</name>
<accession>A0A0F8U6H7</accession>
<reference evidence="2 3" key="1">
    <citation type="submission" date="2015-02" db="EMBL/GenBank/DDBJ databases">
        <title>Draft Genome Sequences of Two Closely-Related Aflatoxigenic Aspergillus Species Obtained from the Cote d'Ivoire.</title>
        <authorList>
            <person name="Moore G.G."/>
            <person name="Beltz S.B."/>
            <person name="Mack B.M."/>
        </authorList>
    </citation>
    <scope>NUCLEOTIDE SEQUENCE [LARGE SCALE GENOMIC DNA]</scope>
    <source>
        <strain evidence="2 3">SRRC1432</strain>
    </source>
</reference>
<evidence type="ECO:0008006" key="4">
    <source>
        <dbReference type="Google" id="ProtNLM"/>
    </source>
</evidence>
<evidence type="ECO:0000313" key="3">
    <source>
        <dbReference type="Proteomes" id="UP000034947"/>
    </source>
</evidence>
<proteinExistence type="predicted"/>
<dbReference type="OrthoDB" id="74545at2759"/>
<dbReference type="EMBL" id="JYKN01002771">
    <property type="protein sequence ID" value="KKK15173.1"/>
    <property type="molecule type" value="Genomic_DNA"/>
</dbReference>
<feature type="region of interest" description="Disordered" evidence="1">
    <location>
        <begin position="63"/>
        <end position="89"/>
    </location>
</feature>
<evidence type="ECO:0000313" key="2">
    <source>
        <dbReference type="EMBL" id="KKK15173.1"/>
    </source>
</evidence>
<dbReference type="VEuPathDB" id="FungiDB:P175DRAFT_0491529"/>
<evidence type="ECO:0000256" key="1">
    <source>
        <dbReference type="SAM" id="MobiDB-lite"/>
    </source>
</evidence>
<sequence>MASNALPQTLRSITTTKIKELSKQRSLFEKRRHEILTAASNASDLRTKARILLEGVTKLKGHPGDAFDNEDLDVDHPEGDETRVEDGTERARHANIRRFLLQGRYDPSVAESSLNEWIAGLEQELQYMEQSHDHAAFYSKLVTEWLEDLEVAPSGSVSLEEEAGAGEGMEKKVGRAEMHEQRRTWEEIVFREDSDVQADEIRAYLEDLFTKTPLSQQALKELRESIKSFATGHSSKKTWLTADDLEWVSNSLLKTDLLTKEKMGILKELMRNQSVAQEVADVLNMRLASLDSWCWPEEGIPVEMRRQLNGKYRVFMDEDVLDSLMFHYLGLKWSVTLRSAFVTFLGSRGWKTRRGTIPEKDKLRRMYFLGDENSRRCDQTVNEYRESVYRDEYFMTQLPASLRDGEREYDGSDSDPTEERRKNALDTKHALLHLLLTESIIHTTLHGQFTAVQSDFKWFGPSLPHTTIITVLAYFGVPEDWLNFFKTFLSAPIKFVQDGPDAVLVSRARGVPMSHTLSTFMSEAVLFCMDYAVNQSTDGSYLYRMHDDLWFWGQEDTCVNAWTAMNAFADVMGLEFNESKTGTVRLDGAADDEMSRSGYKPWAHSTTTAGKDKDLEPVPLPDGDIRWGLLQLDSPKRRFIIDQDRVTEHITELQRQLSSCRSVFAWIQAWNSYFGRFFVNNLAKPAVCFGREHIDMALSTLSHIERTLFSSGVTDHLRKMIAERFNVHDLPEGLFYFPIELGGLDLLNPYIPLLAMRENIRQTPHRRVLKAFLEDSATYLSEMEYAGKHGPRNPGAFNGSSGGDSDIPDSFLSLEEYMRYAESYSDAFLSAYKDLIRVPEQASANLTPSMRGNQTLLSDTRPRSTSGTGANAVSKNWEAMTPYGRWMAELYQEGMVKKYGSLAAVNREFVPVGVVETLKEGKFQWHG</sequence>
<comment type="caution">
    <text evidence="2">The sequence shown here is derived from an EMBL/GenBank/DDBJ whole genome shotgun (WGS) entry which is preliminary data.</text>
</comment>
<dbReference type="CDD" id="cd01709">
    <property type="entry name" value="RT_like_1"/>
    <property type="match status" value="1"/>
</dbReference>